<dbReference type="EMBL" id="JABKAU010000044">
    <property type="protein sequence ID" value="NVO33011.1"/>
    <property type="molecule type" value="Genomic_DNA"/>
</dbReference>
<dbReference type="RefSeq" id="WP_176909863.1">
    <property type="nucleotide sequence ID" value="NZ_JABKAU010000044.1"/>
</dbReference>
<organism evidence="1 2">
    <name type="scientific">Hymenobacter lapidiphilus</name>
    <dbReference type="NCBI Taxonomy" id="2608003"/>
    <lineage>
        <taxon>Bacteria</taxon>
        <taxon>Pseudomonadati</taxon>
        <taxon>Bacteroidota</taxon>
        <taxon>Cytophagia</taxon>
        <taxon>Cytophagales</taxon>
        <taxon>Hymenobacteraceae</taxon>
        <taxon>Hymenobacter</taxon>
    </lineage>
</organism>
<accession>A0A7Y7PS36</accession>
<gene>
    <name evidence="1" type="ORF">HW554_17505</name>
</gene>
<keyword evidence="2" id="KW-1185">Reference proteome</keyword>
<dbReference type="Proteomes" id="UP000565521">
    <property type="component" value="Unassembled WGS sequence"/>
</dbReference>
<protein>
    <submittedName>
        <fullName evidence="1">Uncharacterized protein</fullName>
    </submittedName>
</protein>
<reference evidence="1 2" key="1">
    <citation type="submission" date="2020-05" db="EMBL/GenBank/DDBJ databases">
        <title>Hymenobacter terrestris sp. nov. and Hymenobacter lapidiphilus sp. nov., isolated from regoliths in Antarctica.</title>
        <authorList>
            <person name="Sedlacek I."/>
            <person name="Pantucek R."/>
            <person name="Zeman M."/>
            <person name="Holochova P."/>
            <person name="Kralova S."/>
            <person name="Stankova E."/>
            <person name="Sedo O."/>
            <person name="Micenkova L."/>
            <person name="Svec P."/>
            <person name="Gupta V."/>
            <person name="Sood U."/>
            <person name="Korpole U.S."/>
            <person name="Lal R."/>
        </authorList>
    </citation>
    <scope>NUCLEOTIDE SEQUENCE [LARGE SCALE GENOMIC DNA]</scope>
    <source>
        <strain evidence="1 2">P5342</strain>
    </source>
</reference>
<evidence type="ECO:0000313" key="2">
    <source>
        <dbReference type="Proteomes" id="UP000565521"/>
    </source>
</evidence>
<name>A0A7Y7PS36_9BACT</name>
<evidence type="ECO:0000313" key="1">
    <source>
        <dbReference type="EMBL" id="NVO33011.1"/>
    </source>
</evidence>
<dbReference type="AlphaFoldDB" id="A0A7Y7PS36"/>
<sequence>MFRYSICDPLKSEPIEMGEINKEKILDTVEGFPWTDFLDRMKGVKESEVYFSPSIELENKNNRHGLSISIIKNEKGNEFYIFFKRPKMVTKLFGLIKNIDEDFISDRTGQTSNDVQDAVAALINDDFVVLEKRWG</sequence>
<proteinExistence type="predicted"/>
<comment type="caution">
    <text evidence="1">The sequence shown here is derived from an EMBL/GenBank/DDBJ whole genome shotgun (WGS) entry which is preliminary data.</text>
</comment>